<accession>A0A927RFK5</accession>
<comment type="caution">
    <text evidence="1">The sequence shown here is derived from an EMBL/GenBank/DDBJ whole genome shotgun (WGS) entry which is preliminary data.</text>
</comment>
<evidence type="ECO:0000313" key="2">
    <source>
        <dbReference type="Proteomes" id="UP000658225"/>
    </source>
</evidence>
<protein>
    <submittedName>
        <fullName evidence="1">MarR-like DNA-binding transcriptional regulator SgrR of sgrS sRNA</fullName>
    </submittedName>
</protein>
<evidence type="ECO:0000313" key="1">
    <source>
        <dbReference type="EMBL" id="MBE1555602.1"/>
    </source>
</evidence>
<organism evidence="1 2">
    <name type="scientific">Sporosarcina limicola</name>
    <dbReference type="NCBI Taxonomy" id="34101"/>
    <lineage>
        <taxon>Bacteria</taxon>
        <taxon>Bacillati</taxon>
        <taxon>Bacillota</taxon>
        <taxon>Bacilli</taxon>
        <taxon>Bacillales</taxon>
        <taxon>Caryophanaceae</taxon>
        <taxon>Sporosarcina</taxon>
    </lineage>
</organism>
<dbReference type="SUPFAM" id="SSF53850">
    <property type="entry name" value="Periplasmic binding protein-like II"/>
    <property type="match status" value="1"/>
</dbReference>
<dbReference type="EMBL" id="JADBEL010000015">
    <property type="protein sequence ID" value="MBE1555602.1"/>
    <property type="molecule type" value="Genomic_DNA"/>
</dbReference>
<dbReference type="Gene3D" id="3.40.190.10">
    <property type="entry name" value="Periplasmic binding protein-like II"/>
    <property type="match status" value="1"/>
</dbReference>
<proteinExistence type="predicted"/>
<reference evidence="1" key="1">
    <citation type="submission" date="2020-10" db="EMBL/GenBank/DDBJ databases">
        <title>Genomic Encyclopedia of Type Strains, Phase IV (KMG-IV): sequencing the most valuable type-strain genomes for metagenomic binning, comparative biology and taxonomic classification.</title>
        <authorList>
            <person name="Goeker M."/>
        </authorList>
    </citation>
    <scope>NUCLEOTIDE SEQUENCE</scope>
    <source>
        <strain evidence="1">DSM 13886</strain>
    </source>
</reference>
<dbReference type="Proteomes" id="UP000658225">
    <property type="component" value="Unassembled WGS sequence"/>
</dbReference>
<dbReference type="AlphaFoldDB" id="A0A927RFK5"/>
<keyword evidence="2" id="KW-1185">Reference proteome</keyword>
<name>A0A927RFK5_9BACL</name>
<dbReference type="GO" id="GO:0003677">
    <property type="term" value="F:DNA binding"/>
    <property type="evidence" value="ECO:0007669"/>
    <property type="project" value="UniProtKB-KW"/>
</dbReference>
<gene>
    <name evidence="1" type="ORF">H4683_002722</name>
</gene>
<sequence length="100" mass="11867">MPIEFFKRSEEFKTHSIGCGPFQLIRHDENMIRLDVFPNYYGERPWLDHVEIIKIPLSIHSETKHPLLLRAPDTSWNEVLIQEEGATFIAFNCYKQLELH</sequence>
<keyword evidence="1" id="KW-0238">DNA-binding</keyword>